<organism evidence="4 5">
    <name type="scientific">Brevibacterium mcbrellneri ATCC 49030</name>
    <dbReference type="NCBI Taxonomy" id="585530"/>
    <lineage>
        <taxon>Bacteria</taxon>
        <taxon>Bacillati</taxon>
        <taxon>Actinomycetota</taxon>
        <taxon>Actinomycetes</taxon>
        <taxon>Micrococcales</taxon>
        <taxon>Brevibacteriaceae</taxon>
        <taxon>Brevibacterium</taxon>
    </lineage>
</organism>
<dbReference type="EMBL" id="ADNU01000007">
    <property type="protein sequence ID" value="EFG48631.1"/>
    <property type="molecule type" value="Genomic_DNA"/>
</dbReference>
<feature type="transmembrane region" description="Helical" evidence="2">
    <location>
        <begin position="259"/>
        <end position="279"/>
    </location>
</feature>
<keyword evidence="5" id="KW-1185">Reference proteome</keyword>
<keyword evidence="2" id="KW-0472">Membrane</keyword>
<evidence type="ECO:0000256" key="1">
    <source>
        <dbReference type="SAM" id="MobiDB-lite"/>
    </source>
</evidence>
<keyword evidence="2" id="KW-1133">Transmembrane helix</keyword>
<dbReference type="Proteomes" id="UP000005714">
    <property type="component" value="Unassembled WGS sequence"/>
</dbReference>
<gene>
    <name evidence="4" type="ORF">HMPREF0183_0150</name>
</gene>
<dbReference type="STRING" id="585530.HMPREF0183_0150"/>
<dbReference type="OrthoDB" id="4807206at2"/>
<proteinExistence type="predicted"/>
<feature type="region of interest" description="Disordered" evidence="1">
    <location>
        <begin position="214"/>
        <end position="234"/>
    </location>
</feature>
<dbReference type="Pfam" id="PF26366">
    <property type="entry name" value="DUF8094"/>
    <property type="match status" value="1"/>
</dbReference>
<evidence type="ECO:0000256" key="2">
    <source>
        <dbReference type="SAM" id="Phobius"/>
    </source>
</evidence>
<keyword evidence="2" id="KW-0812">Transmembrane</keyword>
<name>D4YJP0_9MICO</name>
<protein>
    <recommendedName>
        <fullName evidence="3">DUF8094 domain-containing protein</fullName>
    </recommendedName>
</protein>
<dbReference type="AlphaFoldDB" id="D4YJP0"/>
<sequence>MIRLVLSGLSALVGVLSLILAISALSVVGFDDVTQTKPHKVGDGTYAVVFDQQSIPFTKTTATISADSEKPIMLGVANGVDSSSFLTGVKHEEITEVKFPRDITTRSVAGEETPAKTAQSRDWWIDTTEGTHVSRSFDVDGDPQTVVIAPTGENPNLNGTTIHISVEMKGVLAFCLMGIALSIIAFAGAFALFMWWRNDQPRVKRKANVKGEAEVADKDADPQTALPKGDSVEKSARTTFQAGLAQKVRSVAINRRARGVSAFAVVTAVTLSGCGLPVAQPKQPEIEKYTRPGIRQGEASKFLKDYSDQLDEALKGDHKKLDQIQTGPLLQRTRAEVAIAEKTDGKLSSPRFSSVLVASPNFEKYPMWFVAFGAVDKKDAGSQALLVTRESATEEWTVTQALFVPDDQVPGFEVDEGGSAERAPGGFATKLGDTSDVVAKYLSDGKKEHLDGANISTEGKAFSDFRDYVDSYSEGDNAFDKVSTECKPYEDVDLSAYTLATTDGSIGFGEIRCTLTLEVPAEYAVTLPKAVEAVKTSEEKGSRVIIETSVPFMMHESDGVKAVGTGWFMLESRTEKN</sequence>
<dbReference type="eggNOG" id="ENOG5032R7D">
    <property type="taxonomic scope" value="Bacteria"/>
</dbReference>
<feature type="domain" description="DUF8094" evidence="3">
    <location>
        <begin position="296"/>
        <end position="505"/>
    </location>
</feature>
<accession>D4YJP0</accession>
<feature type="transmembrane region" description="Helical" evidence="2">
    <location>
        <begin position="171"/>
        <end position="196"/>
    </location>
</feature>
<evidence type="ECO:0000313" key="4">
    <source>
        <dbReference type="EMBL" id="EFG48631.1"/>
    </source>
</evidence>
<comment type="caution">
    <text evidence="4">The sequence shown here is derived from an EMBL/GenBank/DDBJ whole genome shotgun (WGS) entry which is preliminary data.</text>
</comment>
<evidence type="ECO:0000259" key="3">
    <source>
        <dbReference type="Pfam" id="PF26366"/>
    </source>
</evidence>
<dbReference type="RefSeq" id="WP_005881701.1">
    <property type="nucleotide sequence ID" value="NZ_ADNU01000007.1"/>
</dbReference>
<reference evidence="4 5" key="1">
    <citation type="submission" date="2010-04" db="EMBL/GenBank/DDBJ databases">
        <authorList>
            <person name="Qin X."/>
            <person name="Bachman B."/>
            <person name="Battles P."/>
            <person name="Bell A."/>
            <person name="Bess C."/>
            <person name="Bickham C."/>
            <person name="Chaboub L."/>
            <person name="Chen D."/>
            <person name="Coyle M."/>
            <person name="Deiros D.R."/>
            <person name="Dinh H."/>
            <person name="Forbes L."/>
            <person name="Fowler G."/>
            <person name="Francisco L."/>
            <person name="Fu Q."/>
            <person name="Gubbala S."/>
            <person name="Hale W."/>
            <person name="Han Y."/>
            <person name="Hemphill L."/>
            <person name="Highlander S.K."/>
            <person name="Hirani K."/>
            <person name="Hogues M."/>
            <person name="Jackson L."/>
            <person name="Jakkamsetti A."/>
            <person name="Javaid M."/>
            <person name="Jiang H."/>
            <person name="Korchina V."/>
            <person name="Kovar C."/>
            <person name="Lara F."/>
            <person name="Lee S."/>
            <person name="Mata R."/>
            <person name="Mathew T."/>
            <person name="Moen C."/>
            <person name="Morales K."/>
            <person name="Munidasa M."/>
            <person name="Nazareth L."/>
            <person name="Ngo R."/>
            <person name="Nguyen L."/>
            <person name="Okwuonu G."/>
            <person name="Ongeri F."/>
            <person name="Patil S."/>
            <person name="Petrosino J."/>
            <person name="Pham C."/>
            <person name="Pham P."/>
            <person name="Pu L.-L."/>
            <person name="Puazo M."/>
            <person name="Raj R."/>
            <person name="Reid J."/>
            <person name="Rouhana J."/>
            <person name="Saada N."/>
            <person name="Shang Y."/>
            <person name="Simmons D."/>
            <person name="Thornton R."/>
            <person name="Warren J."/>
            <person name="Weissenberger G."/>
            <person name="Zhang J."/>
            <person name="Zhang L."/>
            <person name="Zhou C."/>
            <person name="Zhu D."/>
            <person name="Muzny D."/>
            <person name="Worley K."/>
            <person name="Gibbs R."/>
        </authorList>
    </citation>
    <scope>NUCLEOTIDE SEQUENCE [LARGE SCALE GENOMIC DNA]</scope>
    <source>
        <strain evidence="4 5">ATCC 49030</strain>
    </source>
</reference>
<evidence type="ECO:0000313" key="5">
    <source>
        <dbReference type="Proteomes" id="UP000005714"/>
    </source>
</evidence>
<dbReference type="InterPro" id="IPR058407">
    <property type="entry name" value="DUF8094"/>
</dbReference>